<dbReference type="PANTHER" id="PTHR33284:SF1">
    <property type="entry name" value="RIBOSOMAL PROTEIN L25_GLN-TRNA SYNTHETASE, ANTI-CODON-BINDING DOMAIN-CONTAINING PROTEIN"/>
    <property type="match status" value="1"/>
</dbReference>
<dbReference type="SUPFAM" id="SSF50715">
    <property type="entry name" value="Ribosomal protein L25-like"/>
    <property type="match status" value="1"/>
</dbReference>
<feature type="domain" description="Large ribosomal subunit protein bL25 L25" evidence="7">
    <location>
        <begin position="5"/>
        <end position="91"/>
    </location>
</feature>
<dbReference type="Gene3D" id="2.170.120.20">
    <property type="entry name" value="Ribosomal protein L25, beta domain"/>
    <property type="match status" value="1"/>
</dbReference>
<feature type="domain" description="Large ribosomal subunit protein bL25 beta" evidence="8">
    <location>
        <begin position="99"/>
        <end position="182"/>
    </location>
</feature>
<comment type="caution">
    <text evidence="9">The sequence shown here is derived from an EMBL/GenBank/DDBJ whole genome shotgun (WGS) entry which is preliminary data.</text>
</comment>
<dbReference type="GO" id="GO:0008097">
    <property type="term" value="F:5S rRNA binding"/>
    <property type="evidence" value="ECO:0007669"/>
    <property type="project" value="InterPro"/>
</dbReference>
<reference evidence="9 10" key="1">
    <citation type="submission" date="2015-01" db="EMBL/GenBank/DDBJ databases">
        <authorList>
            <person name="Filippidou S."/>
            <person name="Jeanneret N."/>
            <person name="Russel-Delif L."/>
            <person name="Junier T."/>
            <person name="Wunderlin T."/>
            <person name="Molina V."/>
            <person name="Johnson S.L."/>
            <person name="Davenport K.W."/>
            <person name="Chain P.S."/>
            <person name="Dorador C."/>
            <person name="Junier P."/>
        </authorList>
    </citation>
    <scope>NUCLEOTIDE SEQUENCE [LARGE SCALE GENOMIC DNA]</scope>
    <source>
        <strain evidence="9 10">Et7/4</strain>
    </source>
</reference>
<evidence type="ECO:0000256" key="6">
    <source>
        <dbReference type="SAM" id="MobiDB-lite"/>
    </source>
</evidence>
<evidence type="ECO:0000256" key="5">
    <source>
        <dbReference type="HAMAP-Rule" id="MF_01334"/>
    </source>
</evidence>
<evidence type="ECO:0000259" key="8">
    <source>
        <dbReference type="Pfam" id="PF14693"/>
    </source>
</evidence>
<dbReference type="InterPro" id="IPR011035">
    <property type="entry name" value="Ribosomal_bL25/Gln-tRNA_synth"/>
</dbReference>
<dbReference type="RefSeq" id="WP_044732964.1">
    <property type="nucleotide sequence ID" value="NZ_JYBP01000003.1"/>
</dbReference>
<evidence type="ECO:0000259" key="7">
    <source>
        <dbReference type="Pfam" id="PF01386"/>
    </source>
</evidence>
<keyword evidence="2 5" id="KW-0694">RNA-binding</keyword>
<dbReference type="AlphaFoldDB" id="A0A0D8BPS5"/>
<evidence type="ECO:0000256" key="1">
    <source>
        <dbReference type="ARBA" id="ARBA00022730"/>
    </source>
</evidence>
<feature type="compositionally biased region" description="Basic and acidic residues" evidence="6">
    <location>
        <begin position="201"/>
        <end position="210"/>
    </location>
</feature>
<evidence type="ECO:0000313" key="10">
    <source>
        <dbReference type="Proteomes" id="UP000032522"/>
    </source>
</evidence>
<dbReference type="NCBIfam" id="TIGR00731">
    <property type="entry name" value="bL25_bact_ctc"/>
    <property type="match status" value="1"/>
</dbReference>
<keyword evidence="3 5" id="KW-0689">Ribosomal protein</keyword>
<dbReference type="CDD" id="cd00495">
    <property type="entry name" value="Ribosomal_L25_TL5_CTC"/>
    <property type="match status" value="1"/>
</dbReference>
<accession>A0A0D8BPS5</accession>
<evidence type="ECO:0000256" key="4">
    <source>
        <dbReference type="ARBA" id="ARBA00023274"/>
    </source>
</evidence>
<gene>
    <name evidence="5" type="primary">rplY</name>
    <name evidence="5" type="synonym">ctc</name>
    <name evidence="9" type="ORF">LG52_3646</name>
</gene>
<evidence type="ECO:0000256" key="2">
    <source>
        <dbReference type="ARBA" id="ARBA00022884"/>
    </source>
</evidence>
<feature type="region of interest" description="Disordered" evidence="6">
    <location>
        <begin position="175"/>
        <end position="210"/>
    </location>
</feature>
<dbReference type="InterPro" id="IPR037121">
    <property type="entry name" value="Ribosomal_bL25_C"/>
</dbReference>
<dbReference type="InterPro" id="IPR020930">
    <property type="entry name" value="Ribosomal_uL5_bac-type"/>
</dbReference>
<dbReference type="InterPro" id="IPR020056">
    <property type="entry name" value="Rbsml_bL25/Gln-tRNA_synth_N"/>
</dbReference>
<dbReference type="Pfam" id="PF01386">
    <property type="entry name" value="Ribosomal_L25p"/>
    <property type="match status" value="1"/>
</dbReference>
<dbReference type="GO" id="GO:0006412">
    <property type="term" value="P:translation"/>
    <property type="evidence" value="ECO:0007669"/>
    <property type="project" value="UniProtKB-UniRule"/>
</dbReference>
<dbReference type="InterPro" id="IPR020057">
    <property type="entry name" value="Ribosomal_bL25_b-dom"/>
</dbReference>
<evidence type="ECO:0000256" key="3">
    <source>
        <dbReference type="ARBA" id="ARBA00022980"/>
    </source>
</evidence>
<dbReference type="GO" id="GO:0003735">
    <property type="term" value="F:structural constituent of ribosome"/>
    <property type="evidence" value="ECO:0007669"/>
    <property type="project" value="InterPro"/>
</dbReference>
<name>A0A0D8BPS5_GEOKU</name>
<evidence type="ECO:0000313" key="9">
    <source>
        <dbReference type="EMBL" id="KJE26009.1"/>
    </source>
</evidence>
<comment type="subunit">
    <text evidence="5">Part of the 50S ribosomal subunit; part of the 5S rRNA/L5/L18/L25 subcomplex. Contacts the 5S rRNA. Binds to the 5S rRNA independently of L5 and L18.</text>
</comment>
<comment type="function">
    <text evidence="5">This is one of the proteins that binds to the 5S RNA in the ribosome where it forms part of the central protuberance.</text>
</comment>
<organism evidence="9 10">
    <name type="scientific">Geobacillus kaustophilus</name>
    <dbReference type="NCBI Taxonomy" id="1462"/>
    <lineage>
        <taxon>Bacteria</taxon>
        <taxon>Bacillati</taxon>
        <taxon>Bacillota</taxon>
        <taxon>Bacilli</taxon>
        <taxon>Bacillales</taxon>
        <taxon>Anoxybacillaceae</taxon>
        <taxon>Geobacillus</taxon>
        <taxon>Geobacillus thermoleovorans group</taxon>
    </lineage>
</organism>
<dbReference type="InterPro" id="IPR001021">
    <property type="entry name" value="Ribosomal_bL25_long"/>
</dbReference>
<keyword evidence="1 5" id="KW-0699">rRNA-binding</keyword>
<dbReference type="InterPro" id="IPR029751">
    <property type="entry name" value="Ribosomal_L25_dom"/>
</dbReference>
<dbReference type="Pfam" id="PF14693">
    <property type="entry name" value="Ribosomal_TL5_C"/>
    <property type="match status" value="1"/>
</dbReference>
<dbReference type="Proteomes" id="UP000032522">
    <property type="component" value="Unassembled WGS sequence"/>
</dbReference>
<dbReference type="NCBIfam" id="NF004133">
    <property type="entry name" value="PRK05618.2-4"/>
    <property type="match status" value="1"/>
</dbReference>
<dbReference type="GO" id="GO:0022625">
    <property type="term" value="C:cytosolic large ribosomal subunit"/>
    <property type="evidence" value="ECO:0007669"/>
    <property type="project" value="TreeGrafter"/>
</dbReference>
<dbReference type="HAMAP" id="MF_01334">
    <property type="entry name" value="Ribosomal_bL25_CTC"/>
    <property type="match status" value="1"/>
</dbReference>
<protein>
    <recommendedName>
        <fullName evidence="5">Large ribosomal subunit protein bL25</fullName>
    </recommendedName>
    <alternativeName>
        <fullName evidence="5">General stress protein CTC</fullName>
    </alternativeName>
</protein>
<dbReference type="EMBL" id="JYBP01000003">
    <property type="protein sequence ID" value="KJE26009.1"/>
    <property type="molecule type" value="Genomic_DNA"/>
</dbReference>
<comment type="similarity">
    <text evidence="5">Belongs to the bacterial ribosomal protein bL25 family. CTC subfamily.</text>
</comment>
<dbReference type="PATRIC" id="fig|1462.6.peg.3996"/>
<keyword evidence="4 5" id="KW-0687">Ribonucleoprotein</keyword>
<proteinExistence type="inferred from homology"/>
<dbReference type="PANTHER" id="PTHR33284">
    <property type="entry name" value="RIBOSOMAL PROTEIN L25/GLN-TRNA SYNTHETASE, ANTI-CODON-BINDING DOMAIN-CONTAINING PROTEIN"/>
    <property type="match status" value="1"/>
</dbReference>
<dbReference type="OrthoDB" id="9790002at2"/>
<dbReference type="Gene3D" id="2.40.240.10">
    <property type="entry name" value="Ribosomal Protein L25, Chain P"/>
    <property type="match status" value="1"/>
</dbReference>
<sequence length="210" mass="22991">MAIVLEAKERTDKKRSTLHRIRSQGGIPAILYGKKVENKMIFVNTAELEKALREGGRTSLMTLKVGGEEHSVLLRELQRDPLRGHLLHADFQAVDMSTEVDIDVEVRLVGEAPGVKDGGVLQQNLHELSIRVLPANIPPVIEVDISGLQVGDTVTVGDVKTDGKFEINHEPSEVIATILPPQQEEEIDSGEQQEAGQPDAAEGRETTPEE</sequence>